<evidence type="ECO:0000256" key="7">
    <source>
        <dbReference type="ARBA" id="ARBA00023004"/>
    </source>
</evidence>
<dbReference type="AlphaFoldDB" id="A0A9N6ZF39"/>
<dbReference type="InterPro" id="IPR018967">
    <property type="entry name" value="FeS-contain_CDGSH-typ"/>
</dbReference>
<evidence type="ECO:0000256" key="10">
    <source>
        <dbReference type="RuleBase" id="RU369084"/>
    </source>
</evidence>
<keyword evidence="8 10" id="KW-0411">Iron-sulfur</keyword>
<keyword evidence="7 10" id="KW-0408">Iron</keyword>
<keyword evidence="4 10" id="KW-0001">2Fe-2S</keyword>
<dbReference type="Gene3D" id="3.40.5.90">
    <property type="entry name" value="CDGSH iron-sulfur domain, mitoNEET-type"/>
    <property type="match status" value="1"/>
</dbReference>
<dbReference type="GO" id="GO:0051537">
    <property type="term" value="F:2 iron, 2 sulfur cluster binding"/>
    <property type="evidence" value="ECO:0007669"/>
    <property type="project" value="UniProtKB-UniRule"/>
</dbReference>
<dbReference type="Pfam" id="PF09360">
    <property type="entry name" value="zf-CDGSH"/>
    <property type="match status" value="1"/>
</dbReference>
<keyword evidence="9" id="KW-0472">Membrane</keyword>
<dbReference type="InterPro" id="IPR045131">
    <property type="entry name" value="CISD1/2"/>
</dbReference>
<evidence type="ECO:0000256" key="1">
    <source>
        <dbReference type="ARBA" id="ARBA00004167"/>
    </source>
</evidence>
<evidence type="ECO:0000256" key="6">
    <source>
        <dbReference type="ARBA" id="ARBA00022989"/>
    </source>
</evidence>
<evidence type="ECO:0000256" key="9">
    <source>
        <dbReference type="ARBA" id="ARBA00023136"/>
    </source>
</evidence>
<evidence type="ECO:0000256" key="8">
    <source>
        <dbReference type="ARBA" id="ARBA00023014"/>
    </source>
</evidence>
<keyword evidence="6" id="KW-1133">Transmembrane helix</keyword>
<organism evidence="12">
    <name type="scientific">Alona affinis</name>
    <dbReference type="NCBI Taxonomy" id="381656"/>
    <lineage>
        <taxon>Eukaryota</taxon>
        <taxon>Metazoa</taxon>
        <taxon>Ecdysozoa</taxon>
        <taxon>Arthropoda</taxon>
        <taxon>Crustacea</taxon>
        <taxon>Branchiopoda</taxon>
        <taxon>Diplostraca</taxon>
        <taxon>Cladocera</taxon>
        <taxon>Anomopoda</taxon>
        <taxon>Chydoridae</taxon>
        <taxon>Alona</taxon>
    </lineage>
</organism>
<evidence type="ECO:0000256" key="2">
    <source>
        <dbReference type="ARBA" id="ARBA00008624"/>
    </source>
</evidence>
<gene>
    <name evidence="12" type="primary">EOG090X0JRY</name>
</gene>
<dbReference type="InterPro" id="IPR019610">
    <property type="entry name" value="FeS-contain_mitoNEET_N"/>
</dbReference>
<dbReference type="FunFam" id="3.40.5.90:FF:000001">
    <property type="entry name" value="CDGSH iron-sulfur domain-containing protein 1"/>
    <property type="match status" value="1"/>
</dbReference>
<evidence type="ECO:0000256" key="3">
    <source>
        <dbReference type="ARBA" id="ARBA00022692"/>
    </source>
</evidence>
<feature type="domain" description="Iron-binding zinc finger CDGSH type" evidence="11">
    <location>
        <begin position="81"/>
        <end position="119"/>
    </location>
</feature>
<dbReference type="GO" id="GO:0010506">
    <property type="term" value="P:regulation of autophagy"/>
    <property type="evidence" value="ECO:0007669"/>
    <property type="project" value="UniProtKB-UniRule"/>
</dbReference>
<keyword evidence="5 10" id="KW-0479">Metal-binding</keyword>
<keyword evidence="3" id="KW-0812">Transmembrane</keyword>
<comment type="subcellular location">
    <subcellularLocation>
        <location evidence="10">Endoplasmic reticulum membrane</location>
        <topology evidence="10">Single-pass membrane protein</topology>
    </subcellularLocation>
    <subcellularLocation>
        <location evidence="1">Membrane</location>
        <topology evidence="1">Single-pass membrane protein</topology>
    </subcellularLocation>
</comment>
<dbReference type="EMBL" id="OC978553">
    <property type="protein sequence ID" value="CAG4635208.1"/>
    <property type="molecule type" value="Genomic_DNA"/>
</dbReference>
<proteinExistence type="inferred from homology"/>
<comment type="cofactor">
    <cofactor evidence="10">
        <name>[2Fe-2S] cluster</name>
        <dbReference type="ChEBI" id="CHEBI:190135"/>
    </cofactor>
    <text evidence="10">Binds 1 [2Fe-2S] cluster.</text>
</comment>
<dbReference type="SMART" id="SM00704">
    <property type="entry name" value="ZnF_CDGSH"/>
    <property type="match status" value="1"/>
</dbReference>
<evidence type="ECO:0000259" key="11">
    <source>
        <dbReference type="SMART" id="SM00704"/>
    </source>
</evidence>
<dbReference type="GO" id="GO:0005741">
    <property type="term" value="C:mitochondrial outer membrane"/>
    <property type="evidence" value="ECO:0007669"/>
    <property type="project" value="TreeGrafter"/>
</dbReference>
<evidence type="ECO:0000313" key="12">
    <source>
        <dbReference type="EMBL" id="CAG4635208.1"/>
    </source>
</evidence>
<dbReference type="PANTHER" id="PTHR13680">
    <property type="entry name" value="CDGSH IRON-SULFUR DOMAIN-CONTAINING PROTEIN 1"/>
    <property type="match status" value="1"/>
</dbReference>
<accession>A0A9N6ZF39</accession>
<evidence type="ECO:0000256" key="5">
    <source>
        <dbReference type="ARBA" id="ARBA00022723"/>
    </source>
</evidence>
<sequence>MELISSFVRVSIPNYLAGLPIPDSLSGWFKLGLRDWISLAPLAGVVAGISYLAYDKIQGGGLCKSNKGTHVNLAIKKNEAKVVDQIDVEDIGDKKVFCRCWRSSSFPYCDGTHAKHNKECGDNVGPLIIAKKSN</sequence>
<dbReference type="Pfam" id="PF10660">
    <property type="entry name" value="MitoNEET_N"/>
    <property type="match status" value="1"/>
</dbReference>
<dbReference type="PANTHER" id="PTHR13680:SF5">
    <property type="entry name" value="CDGSH IRON-SULFUR DOMAIN-CONTAINING PROTEIN 1"/>
    <property type="match status" value="1"/>
</dbReference>
<comment type="similarity">
    <text evidence="2 10">Belongs to the CISD protein family. CISD2 subfamily.</text>
</comment>
<keyword evidence="10" id="KW-0256">Endoplasmic reticulum</keyword>
<dbReference type="GO" id="GO:0046872">
    <property type="term" value="F:metal ion binding"/>
    <property type="evidence" value="ECO:0007669"/>
    <property type="project" value="UniProtKB-UniRule"/>
</dbReference>
<protein>
    <recommendedName>
        <fullName evidence="10">CDGSH iron-sulfur domain-containing protein 2 homologue</fullName>
    </recommendedName>
</protein>
<dbReference type="InterPro" id="IPR042216">
    <property type="entry name" value="MitoNEET_CISD"/>
</dbReference>
<evidence type="ECO:0000256" key="4">
    <source>
        <dbReference type="ARBA" id="ARBA00022714"/>
    </source>
</evidence>
<reference evidence="12" key="1">
    <citation type="submission" date="2021-04" db="EMBL/GenBank/DDBJ databases">
        <authorList>
            <person name="Cornetti L."/>
        </authorList>
    </citation>
    <scope>NUCLEOTIDE SEQUENCE</scope>
</reference>
<name>A0A9N6ZF39_9CRUS</name>
<dbReference type="GO" id="GO:0005789">
    <property type="term" value="C:endoplasmic reticulum membrane"/>
    <property type="evidence" value="ECO:0007669"/>
    <property type="project" value="UniProtKB-SubCell"/>
</dbReference>